<evidence type="ECO:0000256" key="7">
    <source>
        <dbReference type="SAM" id="Phobius"/>
    </source>
</evidence>
<keyword evidence="10" id="KW-1185">Reference proteome</keyword>
<feature type="transmembrane region" description="Helical" evidence="7">
    <location>
        <begin position="88"/>
        <end position="104"/>
    </location>
</feature>
<dbReference type="RefSeq" id="WP_284392435.1">
    <property type="nucleotide sequence ID" value="NZ_BSNK01000002.1"/>
</dbReference>
<evidence type="ECO:0000313" key="10">
    <source>
        <dbReference type="Proteomes" id="UP001161391"/>
    </source>
</evidence>
<sequence length="345" mass="37355">MNFDFDHQQTRDAFRLGLQSAVAATLCYIIIKWMGSDDAFLAVLSAVLIVQPSIGRTVSAGWERLLATLVGSAIGLVCLFLLPNGYGVAVALAIVMFVMNFIAGFRSNWRYGVVAAVALALADTSGDIDVAQARAIAIGIGIVVGIGVSLIVWPESAAKRAARHRRQALRAAADRYEWALKDEEDSDRSEAARQKFHQSLSSCRTVAGAAKSTQKDRLHATIEAIQELYNSIIFLDRVDSPLSRFDESVITRDDLIKAGRTAIEALSEEDHDGEADDAFEQAIDNVDDSLSGRDLQDADTKGAASVAFALREISRCIDNIRTALASEEGPSLTEKVPSKLKEIMP</sequence>
<keyword evidence="3 7" id="KW-0812">Transmembrane</keyword>
<dbReference type="EMBL" id="BSNK01000002">
    <property type="protein sequence ID" value="GLQ25178.1"/>
    <property type="molecule type" value="Genomic_DNA"/>
</dbReference>
<keyword evidence="4 7" id="KW-1133">Transmembrane helix</keyword>
<feature type="domain" description="Integral membrane bound transporter" evidence="8">
    <location>
        <begin position="26"/>
        <end position="146"/>
    </location>
</feature>
<gene>
    <name evidence="9" type="ORF">GCM10007853_30520</name>
</gene>
<reference evidence="9" key="2">
    <citation type="submission" date="2023-01" db="EMBL/GenBank/DDBJ databases">
        <title>Draft genome sequence of Algimonas ampicilliniresistens strain NBRC 108219.</title>
        <authorList>
            <person name="Sun Q."/>
            <person name="Mori K."/>
        </authorList>
    </citation>
    <scope>NUCLEOTIDE SEQUENCE</scope>
    <source>
        <strain evidence="9">NBRC 108219</strain>
    </source>
</reference>
<dbReference type="PANTHER" id="PTHR30509">
    <property type="entry name" value="P-HYDROXYBENZOIC ACID EFFLUX PUMP SUBUNIT-RELATED"/>
    <property type="match status" value="1"/>
</dbReference>
<evidence type="ECO:0000256" key="6">
    <source>
        <dbReference type="ARBA" id="ARBA00043993"/>
    </source>
</evidence>
<comment type="caution">
    <text evidence="9">The sequence shown here is derived from an EMBL/GenBank/DDBJ whole genome shotgun (WGS) entry which is preliminary data.</text>
</comment>
<name>A0ABQ5VEJ0_9PROT</name>
<keyword evidence="5 7" id="KW-0472">Membrane</keyword>
<evidence type="ECO:0000256" key="3">
    <source>
        <dbReference type="ARBA" id="ARBA00022692"/>
    </source>
</evidence>
<evidence type="ECO:0000256" key="4">
    <source>
        <dbReference type="ARBA" id="ARBA00022989"/>
    </source>
</evidence>
<accession>A0ABQ5VEJ0</accession>
<evidence type="ECO:0000256" key="5">
    <source>
        <dbReference type="ARBA" id="ARBA00023136"/>
    </source>
</evidence>
<comment type="subcellular location">
    <subcellularLocation>
        <location evidence="1">Cell membrane</location>
        <topology evidence="1">Multi-pass membrane protein</topology>
    </subcellularLocation>
</comment>
<dbReference type="PANTHER" id="PTHR30509:SF9">
    <property type="entry name" value="MULTIDRUG RESISTANCE PROTEIN MDTO"/>
    <property type="match status" value="1"/>
</dbReference>
<feature type="transmembrane region" description="Helical" evidence="7">
    <location>
        <begin position="134"/>
        <end position="153"/>
    </location>
</feature>
<evidence type="ECO:0000259" key="8">
    <source>
        <dbReference type="Pfam" id="PF13515"/>
    </source>
</evidence>
<protein>
    <recommendedName>
        <fullName evidence="8">Integral membrane bound transporter domain-containing protein</fullName>
    </recommendedName>
</protein>
<evidence type="ECO:0000256" key="2">
    <source>
        <dbReference type="ARBA" id="ARBA00022475"/>
    </source>
</evidence>
<comment type="similarity">
    <text evidence="6">Belongs to the YccS/YhfK family.</text>
</comment>
<dbReference type="Pfam" id="PF13515">
    <property type="entry name" value="FUSC_2"/>
    <property type="match status" value="1"/>
</dbReference>
<evidence type="ECO:0000256" key="1">
    <source>
        <dbReference type="ARBA" id="ARBA00004651"/>
    </source>
</evidence>
<proteinExistence type="inferred from homology"/>
<feature type="transmembrane region" description="Helical" evidence="7">
    <location>
        <begin position="65"/>
        <end position="82"/>
    </location>
</feature>
<reference evidence="9" key="1">
    <citation type="journal article" date="2014" name="Int. J. Syst. Evol. Microbiol.">
        <title>Complete genome of a new Firmicutes species belonging to the dominant human colonic microbiota ('Ruminococcus bicirculans') reveals two chromosomes and a selective capacity to utilize plant glucans.</title>
        <authorList>
            <consortium name="NISC Comparative Sequencing Program"/>
            <person name="Wegmann U."/>
            <person name="Louis P."/>
            <person name="Goesmann A."/>
            <person name="Henrissat B."/>
            <person name="Duncan S.H."/>
            <person name="Flint H.J."/>
        </authorList>
    </citation>
    <scope>NUCLEOTIDE SEQUENCE</scope>
    <source>
        <strain evidence="9">NBRC 108219</strain>
    </source>
</reference>
<organism evidence="9 10">
    <name type="scientific">Algimonas ampicilliniresistens</name>
    <dbReference type="NCBI Taxonomy" id="1298735"/>
    <lineage>
        <taxon>Bacteria</taxon>
        <taxon>Pseudomonadati</taxon>
        <taxon>Pseudomonadota</taxon>
        <taxon>Alphaproteobacteria</taxon>
        <taxon>Maricaulales</taxon>
        <taxon>Robiginitomaculaceae</taxon>
        <taxon>Algimonas</taxon>
    </lineage>
</organism>
<keyword evidence="2" id="KW-1003">Cell membrane</keyword>
<evidence type="ECO:0000313" key="9">
    <source>
        <dbReference type="EMBL" id="GLQ25178.1"/>
    </source>
</evidence>
<dbReference type="Proteomes" id="UP001161391">
    <property type="component" value="Unassembled WGS sequence"/>
</dbReference>
<feature type="transmembrane region" description="Helical" evidence="7">
    <location>
        <begin position="12"/>
        <end position="33"/>
    </location>
</feature>
<dbReference type="InterPro" id="IPR049453">
    <property type="entry name" value="Memb_transporter_dom"/>
</dbReference>